<dbReference type="AlphaFoldDB" id="A0A7M7P1K0"/>
<dbReference type="InterPro" id="IPR026992">
    <property type="entry name" value="DIOX_N"/>
</dbReference>
<dbReference type="KEGG" id="spu:752472"/>
<dbReference type="InterPro" id="IPR044861">
    <property type="entry name" value="IPNS-like_FE2OG_OXY"/>
</dbReference>
<dbReference type="GO" id="GO:0016491">
    <property type="term" value="F:oxidoreductase activity"/>
    <property type="evidence" value="ECO:0007669"/>
    <property type="project" value="UniProtKB-KW"/>
</dbReference>
<reference evidence="4" key="1">
    <citation type="submission" date="2015-02" db="EMBL/GenBank/DDBJ databases">
        <title>Genome sequencing for Strongylocentrotus purpuratus.</title>
        <authorList>
            <person name="Murali S."/>
            <person name="Liu Y."/>
            <person name="Vee V."/>
            <person name="English A."/>
            <person name="Wang M."/>
            <person name="Skinner E."/>
            <person name="Han Y."/>
            <person name="Muzny D.M."/>
            <person name="Worley K.C."/>
            <person name="Gibbs R.A."/>
        </authorList>
    </citation>
    <scope>NUCLEOTIDE SEQUENCE</scope>
</reference>
<feature type="domain" description="Fe2OG dioxygenase" evidence="2">
    <location>
        <begin position="181"/>
        <end position="290"/>
    </location>
</feature>
<evidence type="ECO:0000313" key="3">
    <source>
        <dbReference type="EnsemblMetazoa" id="XP_030844463"/>
    </source>
</evidence>
<dbReference type="Pfam" id="PF03171">
    <property type="entry name" value="2OG-FeII_Oxy"/>
    <property type="match status" value="1"/>
</dbReference>
<evidence type="ECO:0000313" key="4">
    <source>
        <dbReference type="Proteomes" id="UP000007110"/>
    </source>
</evidence>
<dbReference type="PANTHER" id="PTHR47990">
    <property type="entry name" value="2-OXOGLUTARATE (2OG) AND FE(II)-DEPENDENT OXYGENASE SUPERFAMILY PROTEIN-RELATED"/>
    <property type="match status" value="1"/>
</dbReference>
<keyword evidence="1" id="KW-0560">Oxidoreductase</keyword>
<keyword evidence="1" id="KW-0408">Iron</keyword>
<sequence length="331" mass="37976">MCDKQRPSQAIMVDAVPIIDFSAYSLDRESPDPEGFQKLIDDVHQALTTIGFMYLKNFGVPAQKIKDAFSYSKEFFFLPLETKMKCVRPENTNHGYVQLEREGLNPDRPFKDLKEAFNLSTASDKMPFPDEELPEFRTSLSDLFESFVPLHNRVLEVMARGLNLEDPQYFVDRHKLIGTKHSQSTLRTLYYPSLANMEVKEDQVRCGEHTDYGGITLLFQDSQAGLEVRNVEDKWIPATPIEGTVVVNIGDLMQRWTSDKLIASKHRVMIPLDQIKRQQDRQSMAFFGHPDNEAVIECIDHSNKYSPTTGLAYINMRFAATYKDATKLQTY</sequence>
<dbReference type="GeneID" id="752472"/>
<dbReference type="Proteomes" id="UP000007110">
    <property type="component" value="Unassembled WGS sequence"/>
</dbReference>
<keyword evidence="1" id="KW-0479">Metal-binding</keyword>
<evidence type="ECO:0000259" key="2">
    <source>
        <dbReference type="PROSITE" id="PS51471"/>
    </source>
</evidence>
<dbReference type="RefSeq" id="XP_030844463.1">
    <property type="nucleotide sequence ID" value="XM_030988603.1"/>
</dbReference>
<comment type="similarity">
    <text evidence="1">Belongs to the iron/ascorbate-dependent oxidoreductase family.</text>
</comment>
<name>A0A7M7P1K0_STRPU</name>
<dbReference type="FunFam" id="2.60.120.330:FF:000038">
    <property type="entry name" value="Si:dkey-10o6.2"/>
    <property type="match status" value="1"/>
</dbReference>
<dbReference type="InterPro" id="IPR027443">
    <property type="entry name" value="IPNS-like_sf"/>
</dbReference>
<evidence type="ECO:0000256" key="1">
    <source>
        <dbReference type="RuleBase" id="RU003682"/>
    </source>
</evidence>
<reference evidence="3" key="2">
    <citation type="submission" date="2021-01" db="UniProtKB">
        <authorList>
            <consortium name="EnsemblMetazoa"/>
        </authorList>
    </citation>
    <scope>IDENTIFICATION</scope>
</reference>
<dbReference type="GO" id="GO:0046872">
    <property type="term" value="F:metal ion binding"/>
    <property type="evidence" value="ECO:0007669"/>
    <property type="project" value="UniProtKB-KW"/>
</dbReference>
<dbReference type="Gene3D" id="2.60.120.330">
    <property type="entry name" value="B-lactam Antibiotic, Isopenicillin N Synthase, Chain"/>
    <property type="match status" value="1"/>
</dbReference>
<keyword evidence="4" id="KW-1185">Reference proteome</keyword>
<accession>A0A7M7P1K0</accession>
<dbReference type="InterPro" id="IPR005123">
    <property type="entry name" value="Oxoglu/Fe-dep_dioxygenase_dom"/>
</dbReference>
<protein>
    <recommendedName>
        <fullName evidence="2">Fe2OG dioxygenase domain-containing protein</fullName>
    </recommendedName>
</protein>
<dbReference type="PROSITE" id="PS51471">
    <property type="entry name" value="FE2OG_OXY"/>
    <property type="match status" value="1"/>
</dbReference>
<dbReference type="PRINTS" id="PR00682">
    <property type="entry name" value="IPNSYNTHASE"/>
</dbReference>
<proteinExistence type="inferred from homology"/>
<dbReference type="InParanoid" id="A0A7M7P1K0"/>
<organism evidence="3 4">
    <name type="scientific">Strongylocentrotus purpuratus</name>
    <name type="common">Purple sea urchin</name>
    <dbReference type="NCBI Taxonomy" id="7668"/>
    <lineage>
        <taxon>Eukaryota</taxon>
        <taxon>Metazoa</taxon>
        <taxon>Echinodermata</taxon>
        <taxon>Eleutherozoa</taxon>
        <taxon>Echinozoa</taxon>
        <taxon>Echinoidea</taxon>
        <taxon>Euechinoidea</taxon>
        <taxon>Echinacea</taxon>
        <taxon>Camarodonta</taxon>
        <taxon>Echinidea</taxon>
        <taxon>Strongylocentrotidae</taxon>
        <taxon>Strongylocentrotus</taxon>
    </lineage>
</organism>
<dbReference type="OMA" id="FTTRHDP"/>
<dbReference type="Pfam" id="PF14226">
    <property type="entry name" value="DIOX_N"/>
    <property type="match status" value="1"/>
</dbReference>
<dbReference type="OrthoDB" id="288590at2759"/>
<dbReference type="EnsemblMetazoa" id="XM_030988603">
    <property type="protein sequence ID" value="XP_030844463"/>
    <property type="gene ID" value="LOC752472"/>
</dbReference>
<dbReference type="SUPFAM" id="SSF51197">
    <property type="entry name" value="Clavaminate synthase-like"/>
    <property type="match status" value="1"/>
</dbReference>
<dbReference type="InterPro" id="IPR050231">
    <property type="entry name" value="Iron_ascorbate_oxido_reductase"/>
</dbReference>